<keyword evidence="1" id="KW-0812">Transmembrane</keyword>
<evidence type="ECO:0000256" key="1">
    <source>
        <dbReference type="SAM" id="Phobius"/>
    </source>
</evidence>
<dbReference type="Proteomes" id="UP000007129">
    <property type="component" value="Unassembled WGS sequence"/>
</dbReference>
<gene>
    <name evidence="2" type="ORF">MPH_06351</name>
</gene>
<feature type="transmembrane region" description="Helical" evidence="1">
    <location>
        <begin position="27"/>
        <end position="51"/>
    </location>
</feature>
<comment type="caution">
    <text evidence="2">The sequence shown here is derived from an EMBL/GenBank/DDBJ whole genome shotgun (WGS) entry which is preliminary data.</text>
</comment>
<reference evidence="2 3" key="1">
    <citation type="journal article" date="2012" name="BMC Genomics">
        <title>Tools to kill: Genome of one of the most destructive plant pathogenic fungi Macrophomina phaseolina.</title>
        <authorList>
            <person name="Islam M.S."/>
            <person name="Haque M.S."/>
            <person name="Islam M.M."/>
            <person name="Emdad E.M."/>
            <person name="Halim A."/>
            <person name="Hossen Q.M.M."/>
            <person name="Hossain M.Z."/>
            <person name="Ahmed B."/>
            <person name="Rahim S."/>
            <person name="Rahman M.S."/>
            <person name="Alam M.M."/>
            <person name="Hou S."/>
            <person name="Wan X."/>
            <person name="Saito J.A."/>
            <person name="Alam M."/>
        </authorList>
    </citation>
    <scope>NUCLEOTIDE SEQUENCE [LARGE SCALE GENOMIC DNA]</scope>
    <source>
        <strain evidence="2 3">MS6</strain>
    </source>
</reference>
<evidence type="ECO:0000313" key="3">
    <source>
        <dbReference type="Proteomes" id="UP000007129"/>
    </source>
</evidence>
<name>K2R2F1_MACPH</name>
<keyword evidence="1" id="KW-1133">Transmembrane helix</keyword>
<feature type="transmembrane region" description="Helical" evidence="1">
    <location>
        <begin position="63"/>
        <end position="86"/>
    </location>
</feature>
<protein>
    <submittedName>
        <fullName evidence="2">Uncharacterized protein</fullName>
    </submittedName>
</protein>
<dbReference type="AlphaFoldDB" id="K2R2F1"/>
<proteinExistence type="predicted"/>
<evidence type="ECO:0000313" key="2">
    <source>
        <dbReference type="EMBL" id="EKG16441.1"/>
    </source>
</evidence>
<dbReference type="InParanoid" id="K2R2F1"/>
<dbReference type="OrthoDB" id="10442017at2759"/>
<sequence>MEWFATMMNRINAKLDSFLLIVRNAPLWARLLGLCFLLGPPWAICGLYLSVYSGDVVDGKAPGFIALLFTILLFCYTVFIMLFVLWSPPRAEDMESIHSLADMNTDSPHGGS</sequence>
<keyword evidence="1" id="KW-0472">Membrane</keyword>
<accession>K2R2F1</accession>
<dbReference type="EMBL" id="AHHD01000268">
    <property type="protein sequence ID" value="EKG16441.1"/>
    <property type="molecule type" value="Genomic_DNA"/>
</dbReference>
<dbReference type="HOGENOM" id="CLU_2146335_0_0_1"/>
<organism evidence="2 3">
    <name type="scientific">Macrophomina phaseolina (strain MS6)</name>
    <name type="common">Charcoal rot fungus</name>
    <dbReference type="NCBI Taxonomy" id="1126212"/>
    <lineage>
        <taxon>Eukaryota</taxon>
        <taxon>Fungi</taxon>
        <taxon>Dikarya</taxon>
        <taxon>Ascomycota</taxon>
        <taxon>Pezizomycotina</taxon>
        <taxon>Dothideomycetes</taxon>
        <taxon>Dothideomycetes incertae sedis</taxon>
        <taxon>Botryosphaeriales</taxon>
        <taxon>Botryosphaeriaceae</taxon>
        <taxon>Macrophomina</taxon>
    </lineage>
</organism>
<dbReference type="VEuPathDB" id="FungiDB:MPH_06351"/>